<feature type="compositionally biased region" description="Polar residues" evidence="1">
    <location>
        <begin position="70"/>
        <end position="125"/>
    </location>
</feature>
<evidence type="ECO:0000256" key="1">
    <source>
        <dbReference type="SAM" id="MobiDB-lite"/>
    </source>
</evidence>
<dbReference type="EMBL" id="BLAE01000020">
    <property type="protein sequence ID" value="GES10239.1"/>
    <property type="molecule type" value="Genomic_DNA"/>
</dbReference>
<keyword evidence="3" id="KW-1185">Reference proteome</keyword>
<gene>
    <name evidence="2" type="ORF">Amac_038360</name>
</gene>
<reference evidence="2 3" key="1">
    <citation type="submission" date="2019-10" db="EMBL/GenBank/DDBJ databases">
        <title>Whole genome shotgun sequence of Acrocarpospora macrocephala NBRC 16266.</title>
        <authorList>
            <person name="Ichikawa N."/>
            <person name="Kimura A."/>
            <person name="Kitahashi Y."/>
            <person name="Komaki H."/>
            <person name="Oguchi A."/>
        </authorList>
    </citation>
    <scope>NUCLEOTIDE SEQUENCE [LARGE SCALE GENOMIC DNA]</scope>
    <source>
        <strain evidence="2 3">NBRC 16266</strain>
    </source>
</reference>
<evidence type="ECO:0000313" key="2">
    <source>
        <dbReference type="EMBL" id="GES10239.1"/>
    </source>
</evidence>
<dbReference type="Proteomes" id="UP000331127">
    <property type="component" value="Unassembled WGS sequence"/>
</dbReference>
<evidence type="ECO:0000313" key="3">
    <source>
        <dbReference type="Proteomes" id="UP000331127"/>
    </source>
</evidence>
<feature type="region of interest" description="Disordered" evidence="1">
    <location>
        <begin position="1"/>
        <end position="151"/>
    </location>
</feature>
<name>A0A5M3WPX2_9ACTN</name>
<protein>
    <submittedName>
        <fullName evidence="2">Uncharacterized protein</fullName>
    </submittedName>
</protein>
<organism evidence="2 3">
    <name type="scientific">Acrocarpospora macrocephala</name>
    <dbReference type="NCBI Taxonomy" id="150177"/>
    <lineage>
        <taxon>Bacteria</taxon>
        <taxon>Bacillati</taxon>
        <taxon>Actinomycetota</taxon>
        <taxon>Actinomycetes</taxon>
        <taxon>Streptosporangiales</taxon>
        <taxon>Streptosporangiaceae</taxon>
        <taxon>Acrocarpospora</taxon>
    </lineage>
</organism>
<accession>A0A5M3WPX2</accession>
<sequence length="151" mass="15543">MIAATDTRPSQDDSRSRTCSTGNDTDAIAPSPANWSAIRRLRRATTRAPSCSDRPPATTAAAISPCECPTTASGRTPSDSQTAAKETITANDTGWTTSTRSSDGASSAWRITSSSDHSTNGSNAAAHSAIRPAKTGDSSSRAAPIPAHWAP</sequence>
<comment type="caution">
    <text evidence="2">The sequence shown here is derived from an EMBL/GenBank/DDBJ whole genome shotgun (WGS) entry which is preliminary data.</text>
</comment>
<proteinExistence type="predicted"/>
<dbReference type="AlphaFoldDB" id="A0A5M3WPX2"/>